<evidence type="ECO:0000256" key="2">
    <source>
        <dbReference type="ARBA" id="ARBA00022741"/>
    </source>
</evidence>
<keyword evidence="6 9" id="KW-0238">DNA-binding</keyword>
<dbReference type="GO" id="GO:0009378">
    <property type="term" value="F:four-way junction helicase activity"/>
    <property type="evidence" value="ECO:0007669"/>
    <property type="project" value="InterPro"/>
</dbReference>
<feature type="binding site" evidence="9">
    <location>
        <position position="311"/>
    </location>
    <ligand>
        <name>DNA</name>
        <dbReference type="ChEBI" id="CHEBI:16991"/>
    </ligand>
</feature>
<keyword evidence="1 9" id="KW-0963">Cytoplasm</keyword>
<dbReference type="InterPro" id="IPR027417">
    <property type="entry name" value="P-loop_NTPase"/>
</dbReference>
<feature type="binding site" evidence="9">
    <location>
        <position position="63"/>
    </location>
    <ligand>
        <name>ATP</name>
        <dbReference type="ChEBI" id="CHEBI:30616"/>
    </ligand>
</feature>
<dbReference type="InterPro" id="IPR003593">
    <property type="entry name" value="AAA+_ATPase"/>
</dbReference>
<evidence type="ECO:0000256" key="7">
    <source>
        <dbReference type="ARBA" id="ARBA00023172"/>
    </source>
</evidence>
<comment type="subcellular location">
    <subcellularLocation>
        <location evidence="9">Cytoplasm</location>
    </subcellularLocation>
</comment>
<dbReference type="Gene3D" id="3.40.50.300">
    <property type="entry name" value="P-loop containing nucleotide triphosphate hydrolases"/>
    <property type="match status" value="1"/>
</dbReference>
<feature type="binding site" evidence="9">
    <location>
        <begin position="129"/>
        <end position="131"/>
    </location>
    <ligand>
        <name>ATP</name>
        <dbReference type="ChEBI" id="CHEBI:30616"/>
    </ligand>
</feature>
<dbReference type="SMART" id="SM00382">
    <property type="entry name" value="AAA"/>
    <property type="match status" value="1"/>
</dbReference>
<dbReference type="HAMAP" id="MF_00016">
    <property type="entry name" value="DNA_HJ_migration_RuvB"/>
    <property type="match status" value="1"/>
</dbReference>
<sequence length="340" mass="38066">MKERITSPDITTEDLRYESSLRPLKFDEFIGQEKVKENLLIFIQSAIMRKDVLDHVLLYGPPGLGKTTLAYIVANNLGVNIRASSGPILEKAGDLAGILTNLDEGDIFFIDEIHRLPRLVEEYLYSAMEDFTIDIMLGEGPKAKSVKIPLKPFTLIGATTRIGLLTSPLRNRFGIIHRLDYYSVEELTKIILRSCKILNFKIDEIGAQEIAKRSRATPRVANRLLRRVRDYALVKGKGCIDVEIAAYALNQMSVDEKGLDDMDKRILETIIEKFGGGPVGIKSLAIAVGEEPDTIEEVYESYLVKEGFISRTPQGRVANESAYRHLKIHNQNSPGLFSDA</sequence>
<feature type="binding site" evidence="9">
    <location>
        <position position="67"/>
    </location>
    <ligand>
        <name>ATP</name>
        <dbReference type="ChEBI" id="CHEBI:30616"/>
    </ligand>
</feature>
<keyword evidence="5 9" id="KW-0067">ATP-binding</keyword>
<keyword evidence="4 9" id="KW-0378">Hydrolase</keyword>
<feature type="binding site" evidence="9">
    <location>
        <position position="219"/>
    </location>
    <ligand>
        <name>ATP</name>
        <dbReference type="ChEBI" id="CHEBI:30616"/>
    </ligand>
</feature>
<dbReference type="EC" id="3.6.4.-" evidence="9"/>
<comment type="caution">
    <text evidence="11">The sequence shown here is derived from an EMBL/GenBank/DDBJ whole genome shotgun (WGS) entry which is preliminary data.</text>
</comment>
<keyword evidence="11" id="KW-0347">Helicase</keyword>
<feature type="binding site" evidence="9">
    <location>
        <position position="22"/>
    </location>
    <ligand>
        <name>ATP</name>
        <dbReference type="ChEBI" id="CHEBI:30616"/>
    </ligand>
</feature>
<dbReference type="GO" id="GO:0016887">
    <property type="term" value="F:ATP hydrolysis activity"/>
    <property type="evidence" value="ECO:0007669"/>
    <property type="project" value="RHEA"/>
</dbReference>
<proteinExistence type="inferred from homology"/>
<gene>
    <name evidence="9 11" type="primary">ruvB</name>
    <name evidence="11" type="ORF">BWX89_00693</name>
</gene>
<comment type="caution">
    <text evidence="9">Lacks conserved residue(s) required for the propagation of feature annotation.</text>
</comment>
<protein>
    <recommendedName>
        <fullName evidence="9">Holliday junction branch migration complex subunit RuvB</fullName>
        <ecNumber evidence="9">3.6.4.-</ecNumber>
    </recommendedName>
</protein>
<keyword evidence="2 9" id="KW-0547">Nucleotide-binding</keyword>
<comment type="domain">
    <text evidence="9">Has 3 domains, the large (RuvB-L) and small ATPase (RuvB-S) domains and the C-terminal head (RuvB-H) domain. The head domain binds DNA, while the ATPase domains jointly bind ATP, ADP or are empty depending on the state of the subunit in the translocation cycle. During a single DNA translocation step the structure of each domain remains the same, but their relative positions change.</text>
</comment>
<comment type="catalytic activity">
    <reaction evidence="9">
        <text>ATP + H2O = ADP + phosphate + H(+)</text>
        <dbReference type="Rhea" id="RHEA:13065"/>
        <dbReference type="ChEBI" id="CHEBI:15377"/>
        <dbReference type="ChEBI" id="CHEBI:15378"/>
        <dbReference type="ChEBI" id="CHEBI:30616"/>
        <dbReference type="ChEBI" id="CHEBI:43474"/>
        <dbReference type="ChEBI" id="CHEBI:456216"/>
    </reaction>
</comment>
<feature type="binding site" evidence="9">
    <location>
        <position position="316"/>
    </location>
    <ligand>
        <name>DNA</name>
        <dbReference type="ChEBI" id="CHEBI:16991"/>
    </ligand>
</feature>
<dbReference type="GO" id="GO:0006310">
    <property type="term" value="P:DNA recombination"/>
    <property type="evidence" value="ECO:0007669"/>
    <property type="project" value="UniProtKB-UniRule"/>
</dbReference>
<keyword evidence="7 9" id="KW-0233">DNA recombination</keyword>
<dbReference type="GO" id="GO:0005524">
    <property type="term" value="F:ATP binding"/>
    <property type="evidence" value="ECO:0007669"/>
    <property type="project" value="UniProtKB-UniRule"/>
</dbReference>
<evidence type="ECO:0000259" key="10">
    <source>
        <dbReference type="SMART" id="SM00382"/>
    </source>
</evidence>
<dbReference type="NCBIfam" id="NF000868">
    <property type="entry name" value="PRK00080.1"/>
    <property type="match status" value="1"/>
</dbReference>
<feature type="binding site" evidence="9">
    <location>
        <position position="21"/>
    </location>
    <ligand>
        <name>ATP</name>
        <dbReference type="ChEBI" id="CHEBI:30616"/>
    </ligand>
</feature>
<dbReference type="PANTHER" id="PTHR42848">
    <property type="match status" value="1"/>
</dbReference>
<dbReference type="Proteomes" id="UP000485562">
    <property type="component" value="Unassembled WGS sequence"/>
</dbReference>
<dbReference type="NCBIfam" id="TIGR00635">
    <property type="entry name" value="ruvB"/>
    <property type="match status" value="1"/>
</dbReference>
<evidence type="ECO:0000313" key="11">
    <source>
        <dbReference type="EMBL" id="OQB74039.1"/>
    </source>
</evidence>
<dbReference type="InterPro" id="IPR008823">
    <property type="entry name" value="RuvB_wg_C"/>
</dbReference>
<dbReference type="GO" id="GO:0005737">
    <property type="term" value="C:cytoplasm"/>
    <property type="evidence" value="ECO:0007669"/>
    <property type="project" value="UniProtKB-SubCell"/>
</dbReference>
<feature type="region of interest" description="Head domain (RuvB-H)" evidence="9">
    <location>
        <begin position="256"/>
        <end position="340"/>
    </location>
</feature>
<dbReference type="Pfam" id="PF05496">
    <property type="entry name" value="RuvB_N"/>
    <property type="match status" value="1"/>
</dbReference>
<dbReference type="InterPro" id="IPR036390">
    <property type="entry name" value="WH_DNA-bd_sf"/>
</dbReference>
<dbReference type="AlphaFoldDB" id="A0A1V6CAZ3"/>
<evidence type="ECO:0000256" key="8">
    <source>
        <dbReference type="ARBA" id="ARBA00023204"/>
    </source>
</evidence>
<comment type="function">
    <text evidence="9">The RuvA-RuvB-RuvC complex processes Holliday junction (HJ) DNA during genetic recombination and DNA repair, while the RuvA-RuvB complex plays an important role in the rescue of blocked DNA replication forks via replication fork reversal (RFR). RuvA specifically binds to HJ cruciform DNA, conferring on it an open structure. The RuvB hexamer acts as an ATP-dependent pump, pulling dsDNA into and through the RuvAB complex. RuvB forms 2 homohexamers on either side of HJ DNA bound by 1 or 2 RuvA tetramers; 4 subunits per hexamer contact DNA at a time. Coordinated motions by a converter formed by DNA-disengaged RuvB subunits stimulates ATP hydrolysis and nucleotide exchange. Immobilization of the converter enables RuvB to convert the ATP-contained energy into a lever motion, pulling 2 nucleotides of DNA out of the RuvA tetramer per ATP hydrolyzed, thus driving DNA branch migration. The RuvB motors rotate together with the DNA substrate, which together with the progressing nucleotide cycle form the mechanistic basis for DNA recombination by continuous HJ branch migration. Branch migration allows RuvC to scan DNA until it finds its consensus sequence, where it cleaves and resolves cruciform DNA.</text>
</comment>
<organism evidence="11">
    <name type="scientific">candidate division TA06 bacterium ADurb.Bin131</name>
    <dbReference type="NCBI Taxonomy" id="1852827"/>
    <lineage>
        <taxon>Bacteria</taxon>
        <taxon>Bacteria division TA06</taxon>
    </lineage>
</organism>
<evidence type="ECO:0000256" key="1">
    <source>
        <dbReference type="ARBA" id="ARBA00022490"/>
    </source>
</evidence>
<dbReference type="GO" id="GO:0048476">
    <property type="term" value="C:Holliday junction resolvase complex"/>
    <property type="evidence" value="ECO:0007669"/>
    <property type="project" value="UniProtKB-UniRule"/>
</dbReference>
<evidence type="ECO:0000256" key="6">
    <source>
        <dbReference type="ARBA" id="ARBA00023125"/>
    </source>
</evidence>
<dbReference type="GO" id="GO:0000400">
    <property type="term" value="F:four-way junction DNA binding"/>
    <property type="evidence" value="ECO:0007669"/>
    <property type="project" value="UniProtKB-UniRule"/>
</dbReference>
<name>A0A1V6CAZ3_UNCT6</name>
<dbReference type="EMBL" id="MWDQ01000053">
    <property type="protein sequence ID" value="OQB74039.1"/>
    <property type="molecule type" value="Genomic_DNA"/>
</dbReference>
<feature type="binding site" evidence="9">
    <location>
        <position position="172"/>
    </location>
    <ligand>
        <name>ATP</name>
        <dbReference type="ChEBI" id="CHEBI:30616"/>
    </ligand>
</feature>
<dbReference type="SUPFAM" id="SSF52540">
    <property type="entry name" value="P-loop containing nucleoside triphosphate hydrolases"/>
    <property type="match status" value="1"/>
</dbReference>
<dbReference type="Pfam" id="PF17864">
    <property type="entry name" value="AAA_lid_4"/>
    <property type="match status" value="1"/>
</dbReference>
<accession>A0A1V6CAZ3</accession>
<dbReference type="InterPro" id="IPR041445">
    <property type="entry name" value="AAA_lid_4"/>
</dbReference>
<feature type="binding site" evidence="9">
    <location>
        <position position="66"/>
    </location>
    <ligand>
        <name>ATP</name>
        <dbReference type="ChEBI" id="CHEBI:30616"/>
    </ligand>
</feature>
<evidence type="ECO:0000256" key="5">
    <source>
        <dbReference type="ARBA" id="ARBA00022840"/>
    </source>
</evidence>
<reference evidence="11" key="1">
    <citation type="submission" date="2017-02" db="EMBL/GenBank/DDBJ databases">
        <title>Delving into the versatile metabolic prowess of the omnipresent phylum Bacteroidetes.</title>
        <authorList>
            <person name="Nobu M.K."/>
            <person name="Mei R."/>
            <person name="Narihiro T."/>
            <person name="Kuroda K."/>
            <person name="Liu W.-T."/>
        </authorList>
    </citation>
    <scope>NUCLEOTIDE SEQUENCE</scope>
    <source>
        <strain evidence="11">ADurb.Bin131</strain>
    </source>
</reference>
<dbReference type="CDD" id="cd00009">
    <property type="entry name" value="AAA"/>
    <property type="match status" value="1"/>
</dbReference>
<comment type="similarity">
    <text evidence="9">Belongs to the RuvB family.</text>
</comment>
<dbReference type="Gene3D" id="1.10.8.60">
    <property type="match status" value="1"/>
</dbReference>
<evidence type="ECO:0000256" key="9">
    <source>
        <dbReference type="HAMAP-Rule" id="MF_00016"/>
    </source>
</evidence>
<dbReference type="Pfam" id="PF05491">
    <property type="entry name" value="WHD_RuvB"/>
    <property type="match status" value="1"/>
</dbReference>
<feature type="region of interest" description="Large ATPase domain (RuvB-L)" evidence="9">
    <location>
        <begin position="2"/>
        <end position="182"/>
    </location>
</feature>
<dbReference type="InterPro" id="IPR004605">
    <property type="entry name" value="DNA_helicase_Holl-junc_RuvB"/>
</dbReference>
<dbReference type="SUPFAM" id="SSF46785">
    <property type="entry name" value="Winged helix' DNA-binding domain"/>
    <property type="match status" value="1"/>
</dbReference>
<keyword evidence="8 9" id="KW-0234">DNA repair</keyword>
<dbReference type="GO" id="GO:0006281">
    <property type="term" value="P:DNA repair"/>
    <property type="evidence" value="ECO:0007669"/>
    <property type="project" value="UniProtKB-UniRule"/>
</dbReference>
<feature type="binding site" evidence="9">
    <location>
        <position position="182"/>
    </location>
    <ligand>
        <name>ATP</name>
        <dbReference type="ChEBI" id="CHEBI:30616"/>
    </ligand>
</feature>
<feature type="domain" description="AAA+ ATPase" evidence="10">
    <location>
        <begin position="52"/>
        <end position="183"/>
    </location>
</feature>
<evidence type="ECO:0000256" key="4">
    <source>
        <dbReference type="ARBA" id="ARBA00022801"/>
    </source>
</evidence>
<feature type="region of interest" description="Small ATPAse domain (RuvB-S)" evidence="9">
    <location>
        <begin position="183"/>
        <end position="253"/>
    </location>
</feature>
<evidence type="ECO:0000256" key="3">
    <source>
        <dbReference type="ARBA" id="ARBA00022763"/>
    </source>
</evidence>
<comment type="subunit">
    <text evidence="9">Homohexamer. Forms an RuvA(8)-RuvB(12)-Holliday junction (HJ) complex. HJ DNA is sandwiched between 2 RuvA tetramers; dsDNA enters through RuvA and exits via RuvB. An RuvB hexamer assembles on each DNA strand where it exits the tetramer. Each RuvB hexamer is contacted by two RuvA subunits (via domain III) on 2 adjacent RuvB subunits; this complex drives branch migration. In the full resolvosome a probable DNA-RuvA(4)-RuvB(12)-RuvC(2) complex forms which resolves the HJ.</text>
</comment>
<dbReference type="InterPro" id="IPR008824">
    <property type="entry name" value="RuvB-like_N"/>
</dbReference>
<feature type="binding site" evidence="9">
    <location>
        <position position="68"/>
    </location>
    <ligand>
        <name>ATP</name>
        <dbReference type="ChEBI" id="CHEBI:30616"/>
    </ligand>
</feature>
<dbReference type="InterPro" id="IPR036388">
    <property type="entry name" value="WH-like_DNA-bd_sf"/>
</dbReference>
<keyword evidence="3 9" id="KW-0227">DNA damage</keyword>
<feature type="binding site" evidence="9">
    <location>
        <position position="67"/>
    </location>
    <ligand>
        <name>Mg(2+)</name>
        <dbReference type="ChEBI" id="CHEBI:18420"/>
    </ligand>
</feature>
<dbReference type="PANTHER" id="PTHR42848:SF1">
    <property type="entry name" value="HOLLIDAY JUNCTION BRANCH MIGRATION COMPLEX SUBUNIT RUVB"/>
    <property type="match status" value="1"/>
</dbReference>
<dbReference type="Gene3D" id="1.10.10.10">
    <property type="entry name" value="Winged helix-like DNA-binding domain superfamily/Winged helix DNA-binding domain"/>
    <property type="match status" value="1"/>
</dbReference>